<protein>
    <submittedName>
        <fullName evidence="2">Uncharacterized protein</fullName>
    </submittedName>
</protein>
<evidence type="ECO:0000256" key="1">
    <source>
        <dbReference type="SAM" id="MobiDB-lite"/>
    </source>
</evidence>
<dbReference type="EMBL" id="BARW01005650">
    <property type="protein sequence ID" value="GAI81761.1"/>
    <property type="molecule type" value="Genomic_DNA"/>
</dbReference>
<accession>X1SRI2</accession>
<reference evidence="2" key="1">
    <citation type="journal article" date="2014" name="Front. Microbiol.">
        <title>High frequency of phylogenetically diverse reductive dehalogenase-homologous genes in deep subseafloor sedimentary metagenomes.</title>
        <authorList>
            <person name="Kawai M."/>
            <person name="Futagami T."/>
            <person name="Toyoda A."/>
            <person name="Takaki Y."/>
            <person name="Nishi S."/>
            <person name="Hori S."/>
            <person name="Arai W."/>
            <person name="Tsubouchi T."/>
            <person name="Morono Y."/>
            <person name="Uchiyama I."/>
            <person name="Ito T."/>
            <person name="Fujiyama A."/>
            <person name="Inagaki F."/>
            <person name="Takami H."/>
        </authorList>
    </citation>
    <scope>NUCLEOTIDE SEQUENCE</scope>
    <source>
        <strain evidence="2">Expedition CK06-06</strain>
    </source>
</reference>
<evidence type="ECO:0000313" key="2">
    <source>
        <dbReference type="EMBL" id="GAI81761.1"/>
    </source>
</evidence>
<proteinExistence type="predicted"/>
<feature type="region of interest" description="Disordered" evidence="1">
    <location>
        <begin position="1"/>
        <end position="33"/>
    </location>
</feature>
<dbReference type="AlphaFoldDB" id="X1SRI2"/>
<gene>
    <name evidence="2" type="ORF">S12H4_12132</name>
</gene>
<comment type="caution">
    <text evidence="2">The sequence shown here is derived from an EMBL/GenBank/DDBJ whole genome shotgun (WGS) entry which is preliminary data.</text>
</comment>
<name>X1SRI2_9ZZZZ</name>
<organism evidence="2">
    <name type="scientific">marine sediment metagenome</name>
    <dbReference type="NCBI Taxonomy" id="412755"/>
    <lineage>
        <taxon>unclassified sequences</taxon>
        <taxon>metagenomes</taxon>
        <taxon>ecological metagenomes</taxon>
    </lineage>
</organism>
<sequence>PTIPISKPDNPDRNRYHKPSNQNRDAFHGVPKA</sequence>
<feature type="non-terminal residue" evidence="2">
    <location>
        <position position="1"/>
    </location>
</feature>